<comment type="caution">
    <text evidence="4">The sequence shown here is derived from an EMBL/GenBank/DDBJ whole genome shotgun (WGS) entry which is preliminary data.</text>
</comment>
<dbReference type="GO" id="GO:0043874">
    <property type="term" value="F:acireductone synthase activity"/>
    <property type="evidence" value="ECO:0007669"/>
    <property type="project" value="InterPro"/>
</dbReference>
<dbReference type="Pfam" id="PF00702">
    <property type="entry name" value="Hydrolase"/>
    <property type="match status" value="1"/>
</dbReference>
<dbReference type="GO" id="GO:0000287">
    <property type="term" value="F:magnesium ion binding"/>
    <property type="evidence" value="ECO:0007669"/>
    <property type="project" value="InterPro"/>
</dbReference>
<reference evidence="4 5" key="1">
    <citation type="journal article" date="2018" name="Gigascience">
        <title>Genomes of trombidid mites reveal novel predicted allergens and laterally-transferred genes associated with secondary metabolism.</title>
        <authorList>
            <person name="Dong X."/>
            <person name="Chaisiri K."/>
            <person name="Xia D."/>
            <person name="Armstrong S.D."/>
            <person name="Fang Y."/>
            <person name="Donnelly M.J."/>
            <person name="Kadowaki T."/>
            <person name="McGarry J.W."/>
            <person name="Darby A.C."/>
            <person name="Makepeace B.L."/>
        </authorList>
    </citation>
    <scope>NUCLEOTIDE SEQUENCE [LARGE SCALE GENOMIC DNA]</scope>
    <source>
        <strain evidence="4">UoL-UT</strain>
    </source>
</reference>
<dbReference type="EMBL" id="NCKV01001285">
    <property type="protein sequence ID" value="RWS28628.1"/>
    <property type="molecule type" value="Genomic_DNA"/>
</dbReference>
<dbReference type="GO" id="GO:0019509">
    <property type="term" value="P:L-methionine salvage from methylthioadenosine"/>
    <property type="evidence" value="ECO:0007669"/>
    <property type="project" value="InterPro"/>
</dbReference>
<dbReference type="InterPro" id="IPR023214">
    <property type="entry name" value="HAD_sf"/>
</dbReference>
<dbReference type="PANTHER" id="PTHR20371">
    <property type="entry name" value="ENOLASE-PHOSPHATASE E1"/>
    <property type="match status" value="1"/>
</dbReference>
<evidence type="ECO:0000313" key="5">
    <source>
        <dbReference type="Proteomes" id="UP000288716"/>
    </source>
</evidence>
<dbReference type="Gene3D" id="3.40.50.1000">
    <property type="entry name" value="HAD superfamily/HAD-like"/>
    <property type="match status" value="1"/>
</dbReference>
<evidence type="ECO:0000256" key="2">
    <source>
        <dbReference type="ARBA" id="ARBA00022801"/>
    </source>
</evidence>
<name>A0A443SM59_9ACAR</name>
<evidence type="ECO:0000256" key="3">
    <source>
        <dbReference type="ARBA" id="ARBA00023167"/>
    </source>
</evidence>
<dbReference type="OrthoDB" id="6492594at2759"/>
<protein>
    <submittedName>
        <fullName evidence="4">Enolase-phosphatase E1-like protein</fullName>
    </submittedName>
</protein>
<accession>A0A443SM59</accession>
<keyword evidence="1" id="KW-0028">Amino-acid biosynthesis</keyword>
<dbReference type="Gene3D" id="1.10.720.60">
    <property type="match status" value="1"/>
</dbReference>
<dbReference type="PANTHER" id="PTHR20371:SF1">
    <property type="entry name" value="ENOLASE-PHOSPHATASE E1"/>
    <property type="match status" value="1"/>
</dbReference>
<dbReference type="VEuPathDB" id="VectorBase:LDEU003413"/>
<keyword evidence="5" id="KW-1185">Reference proteome</keyword>
<evidence type="ECO:0000313" key="4">
    <source>
        <dbReference type="EMBL" id="RWS28628.1"/>
    </source>
</evidence>
<dbReference type="SUPFAM" id="SSF56784">
    <property type="entry name" value="HAD-like"/>
    <property type="match status" value="1"/>
</dbReference>
<organism evidence="4 5">
    <name type="scientific">Leptotrombidium deliense</name>
    <dbReference type="NCBI Taxonomy" id="299467"/>
    <lineage>
        <taxon>Eukaryota</taxon>
        <taxon>Metazoa</taxon>
        <taxon>Ecdysozoa</taxon>
        <taxon>Arthropoda</taxon>
        <taxon>Chelicerata</taxon>
        <taxon>Arachnida</taxon>
        <taxon>Acari</taxon>
        <taxon>Acariformes</taxon>
        <taxon>Trombidiformes</taxon>
        <taxon>Prostigmata</taxon>
        <taxon>Anystina</taxon>
        <taxon>Parasitengona</taxon>
        <taxon>Trombiculoidea</taxon>
        <taxon>Trombiculidae</taxon>
        <taxon>Leptotrombidium</taxon>
    </lineage>
</organism>
<evidence type="ECO:0000256" key="1">
    <source>
        <dbReference type="ARBA" id="ARBA00022605"/>
    </source>
</evidence>
<sequence>MPQIQVIRPTNIIIDIYGTITSVKFVDELKEYAAKNIEKYLKDEWNDRKLVRLLDKLQTEATTLKNKEGMPPILDYKVKESDPTATQKSIENHISWRVKTHQESEYTLFLFNGIWEAGYKSGKLKSHVFDDVPKALNEWRMNQYIKIYTLSTGKRLGQHIFMKHTVHGDLAKLIANYFDCSTFGKEDRRSYLNIANAIRERPEKMLFLTDNAKEAMAAAEEKFKAILVVREGNDPLTDEDKKKFPVVMSLEEIKFIDPPTNEDSQKVNSKK</sequence>
<dbReference type="NCBIfam" id="TIGR01691">
    <property type="entry name" value="enolase-ppase"/>
    <property type="match status" value="1"/>
</dbReference>
<proteinExistence type="predicted"/>
<dbReference type="STRING" id="299467.A0A443SM59"/>
<dbReference type="AlphaFoldDB" id="A0A443SM59"/>
<dbReference type="InterPro" id="IPR023943">
    <property type="entry name" value="Enolase-ppase_E1"/>
</dbReference>
<dbReference type="Proteomes" id="UP000288716">
    <property type="component" value="Unassembled WGS sequence"/>
</dbReference>
<keyword evidence="3" id="KW-0486">Methionine biosynthesis</keyword>
<keyword evidence="2" id="KW-0378">Hydrolase</keyword>
<dbReference type="InterPro" id="IPR036412">
    <property type="entry name" value="HAD-like_sf"/>
</dbReference>
<gene>
    <name evidence="4" type="ORF">B4U80_08097</name>
</gene>